<dbReference type="EMBL" id="MFJN01000020">
    <property type="protein sequence ID" value="OGG21542.1"/>
    <property type="molecule type" value="Genomic_DNA"/>
</dbReference>
<organism evidence="2 3">
    <name type="scientific">Candidatus Gottesmanbacteria bacterium RIFCSPHIGHO2_02_FULL_40_13</name>
    <dbReference type="NCBI Taxonomy" id="1798384"/>
    <lineage>
        <taxon>Bacteria</taxon>
        <taxon>Candidatus Gottesmaniibacteriota</taxon>
    </lineage>
</organism>
<name>A0A1F6AAR4_9BACT</name>
<sequence length="207" mass="23308">MPMTDDKTIFDPEVVIPNTKRFFRFVFSLLKRRKKLIIIIVLIILALAAFRFLLARRYSPSTPKPKVVAVSVDKSFEFPALSNQGKPTGNKIRLKIAQVEKTNQVIVKDQTFTAKNNKLFLIVNLEMKNDATAPLNLLPGDLIRLTYNNDDNNKYAPDLHNNLVLISAISTKLDRVGFVIPDGARNLKLLIGELEGKKESIAVEFSS</sequence>
<evidence type="ECO:0008006" key="4">
    <source>
        <dbReference type="Google" id="ProtNLM"/>
    </source>
</evidence>
<evidence type="ECO:0000313" key="3">
    <source>
        <dbReference type="Proteomes" id="UP000177092"/>
    </source>
</evidence>
<dbReference type="AlphaFoldDB" id="A0A1F6AAR4"/>
<protein>
    <recommendedName>
        <fullName evidence="4">DUF4352 domain-containing protein</fullName>
    </recommendedName>
</protein>
<reference evidence="2 3" key="1">
    <citation type="journal article" date="2016" name="Nat. Commun.">
        <title>Thousands of microbial genomes shed light on interconnected biogeochemical processes in an aquifer system.</title>
        <authorList>
            <person name="Anantharaman K."/>
            <person name="Brown C.T."/>
            <person name="Hug L.A."/>
            <person name="Sharon I."/>
            <person name="Castelle C.J."/>
            <person name="Probst A.J."/>
            <person name="Thomas B.C."/>
            <person name="Singh A."/>
            <person name="Wilkins M.J."/>
            <person name="Karaoz U."/>
            <person name="Brodie E.L."/>
            <person name="Williams K.H."/>
            <person name="Hubbard S.S."/>
            <person name="Banfield J.F."/>
        </authorList>
    </citation>
    <scope>NUCLEOTIDE SEQUENCE [LARGE SCALE GENOMIC DNA]</scope>
</reference>
<gene>
    <name evidence="2" type="ORF">A3D03_02375</name>
</gene>
<dbReference type="Proteomes" id="UP000177092">
    <property type="component" value="Unassembled WGS sequence"/>
</dbReference>
<evidence type="ECO:0000313" key="2">
    <source>
        <dbReference type="EMBL" id="OGG21542.1"/>
    </source>
</evidence>
<dbReference type="STRING" id="1798384.A3D03_02375"/>
<proteinExistence type="predicted"/>
<keyword evidence="1" id="KW-0812">Transmembrane</keyword>
<comment type="caution">
    <text evidence="2">The sequence shown here is derived from an EMBL/GenBank/DDBJ whole genome shotgun (WGS) entry which is preliminary data.</text>
</comment>
<evidence type="ECO:0000256" key="1">
    <source>
        <dbReference type="SAM" id="Phobius"/>
    </source>
</evidence>
<accession>A0A1F6AAR4</accession>
<feature type="transmembrane region" description="Helical" evidence="1">
    <location>
        <begin position="36"/>
        <end position="54"/>
    </location>
</feature>
<keyword evidence="1" id="KW-1133">Transmembrane helix</keyword>
<keyword evidence="1" id="KW-0472">Membrane</keyword>